<dbReference type="InterPro" id="IPR035911">
    <property type="entry name" value="MurE/MurF_N"/>
</dbReference>
<dbReference type="InterPro" id="IPR004101">
    <property type="entry name" value="Mur_ligase_C"/>
</dbReference>
<dbReference type="Gene3D" id="3.90.190.20">
    <property type="entry name" value="Mur ligase, C-terminal domain"/>
    <property type="match status" value="1"/>
</dbReference>
<feature type="domain" description="Mur ligase central" evidence="11">
    <location>
        <begin position="128"/>
        <end position="327"/>
    </location>
</feature>
<protein>
    <recommendedName>
        <fullName evidence="7">UDP-N-acetylmuramoyl-L-alanyl-D-glutamate--2,6-diaminopimelate ligase</fullName>
        <ecNumber evidence="7">6.3.2.13</ecNumber>
    </recommendedName>
    <alternativeName>
        <fullName evidence="7">Meso-A2pm-adding enzyme</fullName>
    </alternativeName>
    <alternativeName>
        <fullName evidence="7">Meso-diaminopimelate-adding enzyme</fullName>
    </alternativeName>
    <alternativeName>
        <fullName evidence="7">UDP-MurNAc-L-Ala-D-Glu:meso-diaminopimelate ligase</fullName>
    </alternativeName>
    <alternativeName>
        <fullName evidence="7">UDP-MurNAc-tripeptide synthetase</fullName>
    </alternativeName>
    <alternativeName>
        <fullName evidence="7">UDP-N-acetylmuramyl-tripeptide synthetase</fullName>
    </alternativeName>
</protein>
<dbReference type="EMBL" id="JAFEUM010000005">
    <property type="protein sequence ID" value="MBM7037487.1"/>
    <property type="molecule type" value="Genomic_DNA"/>
</dbReference>
<dbReference type="Gene3D" id="3.40.1190.10">
    <property type="entry name" value="Mur-like, catalytic domain"/>
    <property type="match status" value="1"/>
</dbReference>
<comment type="subcellular location">
    <subcellularLocation>
        <location evidence="7 8">Cytoplasm</location>
    </subcellularLocation>
</comment>
<evidence type="ECO:0000313" key="12">
    <source>
        <dbReference type="EMBL" id="MBM7037487.1"/>
    </source>
</evidence>
<feature type="binding site" evidence="7">
    <location>
        <begin position="172"/>
        <end position="173"/>
    </location>
    <ligand>
        <name>UDP-N-acetyl-alpha-D-muramoyl-L-alanyl-D-glutamate</name>
        <dbReference type="ChEBI" id="CHEBI:83900"/>
    </ligand>
</feature>
<evidence type="ECO:0000256" key="7">
    <source>
        <dbReference type="HAMAP-Rule" id="MF_00208"/>
    </source>
</evidence>
<keyword evidence="7" id="KW-0963">Cytoplasm</keyword>
<feature type="binding site" evidence="7">
    <location>
        <begin position="425"/>
        <end position="428"/>
    </location>
    <ligand>
        <name>meso-2,6-diaminopimelate</name>
        <dbReference type="ChEBI" id="CHEBI:57791"/>
    </ligand>
</feature>
<gene>
    <name evidence="7 12" type="primary">murE</name>
    <name evidence="12" type="ORF">JQC93_13820</name>
</gene>
<dbReference type="SUPFAM" id="SSF53623">
    <property type="entry name" value="MurD-like peptide ligases, catalytic domain"/>
    <property type="match status" value="1"/>
</dbReference>
<dbReference type="InterPro" id="IPR013221">
    <property type="entry name" value="Mur_ligase_cen"/>
</dbReference>
<dbReference type="InterPro" id="IPR000713">
    <property type="entry name" value="Mur_ligase_N"/>
</dbReference>
<dbReference type="Pfam" id="PF01225">
    <property type="entry name" value="Mur_ligase"/>
    <property type="match status" value="1"/>
</dbReference>
<comment type="PTM">
    <text evidence="7">Carboxylation is probably crucial for Mg(2+) binding and, consequently, for the gamma-phosphate positioning of ATP.</text>
</comment>
<feature type="binding site" evidence="7">
    <location>
        <position position="207"/>
    </location>
    <ligand>
        <name>UDP-N-acetyl-alpha-D-muramoyl-L-alanyl-D-glutamate</name>
        <dbReference type="ChEBI" id="CHEBI:83900"/>
    </ligand>
</feature>
<keyword evidence="7" id="KW-0547">Nucleotide-binding</keyword>
<evidence type="ECO:0000256" key="3">
    <source>
        <dbReference type="ARBA" id="ARBA00022960"/>
    </source>
</evidence>
<dbReference type="RefSeq" id="WP_205159008.1">
    <property type="nucleotide sequence ID" value="NZ_JAFEUM010000005.1"/>
</dbReference>
<dbReference type="InterPro" id="IPR036565">
    <property type="entry name" value="Mur-like_cat_sf"/>
</dbReference>
<comment type="cofactor">
    <cofactor evidence="7">
        <name>Mg(2+)</name>
        <dbReference type="ChEBI" id="CHEBI:18420"/>
    </cofactor>
</comment>
<accession>A0ABS2HMX4</accession>
<keyword evidence="2 7" id="KW-0132">Cell division</keyword>
<evidence type="ECO:0000313" key="13">
    <source>
        <dbReference type="Proteomes" id="UP000809621"/>
    </source>
</evidence>
<feature type="domain" description="Mur ligase N-terminal catalytic" evidence="9">
    <location>
        <begin position="41"/>
        <end position="118"/>
    </location>
</feature>
<evidence type="ECO:0000259" key="11">
    <source>
        <dbReference type="Pfam" id="PF08245"/>
    </source>
</evidence>
<comment type="caution">
    <text evidence="12">The sequence shown here is derived from an EMBL/GenBank/DDBJ whole genome shotgun (WGS) entry which is preliminary data.</text>
</comment>
<keyword evidence="5 7" id="KW-0131">Cell cycle</keyword>
<keyword evidence="7" id="KW-0067">ATP-binding</keyword>
<dbReference type="Pfam" id="PF08245">
    <property type="entry name" value="Mur_ligase_M"/>
    <property type="match status" value="1"/>
</dbReference>
<dbReference type="SUPFAM" id="SSF63418">
    <property type="entry name" value="MurE/MurF N-terminal domain"/>
    <property type="match status" value="1"/>
</dbReference>
<comment type="caution">
    <text evidence="7">Lacks conserved residue(s) required for the propagation of feature annotation.</text>
</comment>
<feature type="domain" description="Mur ligase C-terminal" evidence="10">
    <location>
        <begin position="352"/>
        <end position="478"/>
    </location>
</feature>
<keyword evidence="4 7" id="KW-0573">Peptidoglycan synthesis</keyword>
<feature type="short sequence motif" description="Meso-diaminopimelate recognition motif" evidence="7">
    <location>
        <begin position="425"/>
        <end position="428"/>
    </location>
</feature>
<comment type="catalytic activity">
    <reaction evidence="7">
        <text>UDP-N-acetyl-alpha-D-muramoyl-L-alanyl-D-glutamate + meso-2,6-diaminopimelate + ATP = UDP-N-acetyl-alpha-D-muramoyl-L-alanyl-gamma-D-glutamyl-meso-2,6-diaminopimelate + ADP + phosphate + H(+)</text>
        <dbReference type="Rhea" id="RHEA:23676"/>
        <dbReference type="ChEBI" id="CHEBI:15378"/>
        <dbReference type="ChEBI" id="CHEBI:30616"/>
        <dbReference type="ChEBI" id="CHEBI:43474"/>
        <dbReference type="ChEBI" id="CHEBI:57791"/>
        <dbReference type="ChEBI" id="CHEBI:83900"/>
        <dbReference type="ChEBI" id="CHEBI:83905"/>
        <dbReference type="ChEBI" id="CHEBI:456216"/>
        <dbReference type="EC" id="6.3.2.13"/>
    </reaction>
</comment>
<evidence type="ECO:0000256" key="8">
    <source>
        <dbReference type="RuleBase" id="RU004135"/>
    </source>
</evidence>
<organism evidence="12 13">
    <name type="scientific">Vibrio ulleungensis</name>
    <dbReference type="NCBI Taxonomy" id="2807619"/>
    <lineage>
        <taxon>Bacteria</taxon>
        <taxon>Pseudomonadati</taxon>
        <taxon>Pseudomonadota</taxon>
        <taxon>Gammaproteobacteria</taxon>
        <taxon>Vibrionales</taxon>
        <taxon>Vibrionaceae</taxon>
        <taxon>Vibrio</taxon>
    </lineage>
</organism>
<keyword evidence="3 7" id="KW-0133">Cell shape</keyword>
<dbReference type="NCBIfam" id="NF001126">
    <property type="entry name" value="PRK00139.1-4"/>
    <property type="match status" value="1"/>
</dbReference>
<evidence type="ECO:0000259" key="10">
    <source>
        <dbReference type="Pfam" id="PF02875"/>
    </source>
</evidence>
<comment type="pathway">
    <text evidence="7 8">Cell wall biogenesis; peptidoglycan biosynthesis.</text>
</comment>
<evidence type="ECO:0000256" key="2">
    <source>
        <dbReference type="ARBA" id="ARBA00022618"/>
    </source>
</evidence>
<feature type="binding site" evidence="7">
    <location>
        <position position="199"/>
    </location>
    <ligand>
        <name>UDP-N-acetyl-alpha-D-muramoyl-L-alanyl-D-glutamate</name>
        <dbReference type="ChEBI" id="CHEBI:83900"/>
    </ligand>
</feature>
<dbReference type="InterPro" id="IPR036615">
    <property type="entry name" value="Mur_ligase_C_dom_sf"/>
</dbReference>
<dbReference type="InterPro" id="IPR005761">
    <property type="entry name" value="UDP-N-AcMur-Glu-dNH2Pim_ligase"/>
</dbReference>
<dbReference type="PANTHER" id="PTHR23135">
    <property type="entry name" value="MUR LIGASE FAMILY MEMBER"/>
    <property type="match status" value="1"/>
</dbReference>
<feature type="binding site" evidence="7">
    <location>
        <begin position="130"/>
        <end position="136"/>
    </location>
    <ligand>
        <name>ATP</name>
        <dbReference type="ChEBI" id="CHEBI:30616"/>
    </ligand>
</feature>
<evidence type="ECO:0000256" key="5">
    <source>
        <dbReference type="ARBA" id="ARBA00023306"/>
    </source>
</evidence>
<proteinExistence type="inferred from homology"/>
<dbReference type="NCBIfam" id="TIGR01085">
    <property type="entry name" value="murE"/>
    <property type="match status" value="1"/>
</dbReference>
<keyword evidence="13" id="KW-1185">Reference proteome</keyword>
<evidence type="ECO:0000259" key="9">
    <source>
        <dbReference type="Pfam" id="PF01225"/>
    </source>
</evidence>
<feature type="binding site" evidence="7">
    <location>
        <position position="46"/>
    </location>
    <ligand>
        <name>UDP-N-acetyl-alpha-D-muramoyl-L-alanyl-D-glutamate</name>
        <dbReference type="ChEBI" id="CHEBI:83900"/>
    </ligand>
</feature>
<feature type="binding site" evidence="7">
    <location>
        <position position="476"/>
    </location>
    <ligand>
        <name>meso-2,6-diaminopimelate</name>
        <dbReference type="ChEBI" id="CHEBI:57791"/>
    </ligand>
</feature>
<dbReference type="Proteomes" id="UP000809621">
    <property type="component" value="Unassembled WGS sequence"/>
</dbReference>
<keyword evidence="6 7" id="KW-0961">Cell wall biogenesis/degradation</keyword>
<feature type="binding site" evidence="7">
    <location>
        <position position="171"/>
    </location>
    <ligand>
        <name>UDP-N-acetyl-alpha-D-muramoyl-L-alanyl-D-glutamate</name>
        <dbReference type="ChEBI" id="CHEBI:83900"/>
    </ligand>
</feature>
<evidence type="ECO:0000256" key="4">
    <source>
        <dbReference type="ARBA" id="ARBA00022984"/>
    </source>
</evidence>
<dbReference type="SUPFAM" id="SSF53244">
    <property type="entry name" value="MurD-like peptide ligases, peptide-binding domain"/>
    <property type="match status" value="1"/>
</dbReference>
<keyword evidence="7 12" id="KW-0436">Ligase</keyword>
<feature type="modified residue" description="N6-carboxylysine" evidence="7">
    <location>
        <position position="239"/>
    </location>
</feature>
<feature type="binding site" evidence="7">
    <location>
        <position position="44"/>
    </location>
    <ligand>
        <name>UDP-N-acetyl-alpha-D-muramoyl-L-alanyl-D-glutamate</name>
        <dbReference type="ChEBI" id="CHEBI:83900"/>
    </ligand>
</feature>
<dbReference type="GO" id="GO:0008765">
    <property type="term" value="F:UDP-N-acetylmuramoylalanyl-D-glutamate-2,6-diaminopimelate ligase activity"/>
    <property type="evidence" value="ECO:0007669"/>
    <property type="project" value="UniProtKB-EC"/>
</dbReference>
<evidence type="ECO:0000256" key="6">
    <source>
        <dbReference type="ARBA" id="ARBA00023316"/>
    </source>
</evidence>
<sequence>MTKNAFTTSNPNEHESMRLADLLEPWALNLTDDISQLSLRHLTLDSRDVGAQSGFIAVPGHTVDGRHFIDKAILNGAKVVLSQCDPERHGTVSRKDGAVIIEICDLQDRVSELALRFYPVNNTQVIAVTGTNGKTTITQLIAQWLELIGHRAAVMGTTGNGFLDALTEAKNTTGSPIEIAQTLHSLELAGAEYTALETSSHGLVQHRVKAVPFKLGMFTNLSRDHLDYHHTMAEYEAAKRSLFTEHHCEHAVINVDDPVGARWVDELDNAYAVSVQPLPKNTRGLWATQIEFTEQGIQITIDGTWGEGQLTVPLIGEFNASNLLLALTGLLALGFDKQRLLSTSSNIKPVIGRMELFSAPNRPKVVVDYAHTPDALEKALQALRVHCSGKLWVVVGCGGDRDKGKRPMMAASAERLADRVIFSDDNPRSEDPATIVADMLEGTEHPQQILTIHDRGQALESALANASTNDIILLAGKGHEDYQIYADRTVEASDRYNAATQLGVSL</sequence>
<comment type="function">
    <text evidence="7">Catalyzes the addition of meso-diaminopimelic acid to the nucleotide precursor UDP-N-acetylmuramoyl-L-alanyl-D-glutamate (UMAG) in the biosynthesis of bacterial cell-wall peptidoglycan.</text>
</comment>
<reference evidence="12 13" key="1">
    <citation type="submission" date="2021-02" db="EMBL/GenBank/DDBJ databases">
        <authorList>
            <person name="Park J.-S."/>
        </authorList>
    </citation>
    <scope>NUCLEOTIDE SEQUENCE [LARGE SCALE GENOMIC DNA]</scope>
    <source>
        <strain evidence="12 13">188UL20-2</strain>
    </source>
</reference>
<dbReference type="HAMAP" id="MF_00208">
    <property type="entry name" value="MurE"/>
    <property type="match status" value="1"/>
</dbReference>
<comment type="similarity">
    <text evidence="1 7">Belongs to the MurCDEF family. MurE subfamily.</text>
</comment>
<dbReference type="PANTHER" id="PTHR23135:SF4">
    <property type="entry name" value="UDP-N-ACETYLMURAMOYL-L-ALANYL-D-GLUTAMATE--2,6-DIAMINOPIMELATE LIGASE MURE HOMOLOG, CHLOROPLASTIC"/>
    <property type="match status" value="1"/>
</dbReference>
<feature type="binding site" evidence="7">
    <location>
        <position position="205"/>
    </location>
    <ligand>
        <name>UDP-N-acetyl-alpha-D-muramoyl-L-alanyl-D-glutamate</name>
        <dbReference type="ChEBI" id="CHEBI:83900"/>
    </ligand>
</feature>
<dbReference type="Pfam" id="PF02875">
    <property type="entry name" value="Mur_ligase_C"/>
    <property type="match status" value="1"/>
</dbReference>
<dbReference type="NCBIfam" id="NF001123">
    <property type="entry name" value="PRK00139.1-1"/>
    <property type="match status" value="1"/>
</dbReference>
<feature type="binding site" evidence="7">
    <location>
        <position position="401"/>
    </location>
    <ligand>
        <name>meso-2,6-diaminopimelate</name>
        <dbReference type="ChEBI" id="CHEBI:57791"/>
    </ligand>
</feature>
<keyword evidence="7" id="KW-0460">Magnesium</keyword>
<dbReference type="EC" id="6.3.2.13" evidence="7"/>
<dbReference type="Gene3D" id="3.40.1390.10">
    <property type="entry name" value="MurE/MurF, N-terminal domain"/>
    <property type="match status" value="1"/>
</dbReference>
<evidence type="ECO:0000256" key="1">
    <source>
        <dbReference type="ARBA" id="ARBA00005898"/>
    </source>
</evidence>
<name>A0ABS2HMX4_9VIBR</name>
<feature type="binding site" evidence="7">
    <location>
        <position position="480"/>
    </location>
    <ligand>
        <name>meso-2,6-diaminopimelate</name>
        <dbReference type="ChEBI" id="CHEBI:57791"/>
    </ligand>
</feature>